<feature type="compositionally biased region" description="Low complexity" evidence="10">
    <location>
        <begin position="38"/>
        <end position="49"/>
    </location>
</feature>
<feature type="transmembrane region" description="Helical" evidence="11">
    <location>
        <begin position="313"/>
        <end position="330"/>
    </location>
</feature>
<reference evidence="13 14" key="1">
    <citation type="journal article" date="2024" name="Nat. Commun.">
        <title>Phylogenomics reveals the evolutionary origins of lichenization in chlorophyte algae.</title>
        <authorList>
            <person name="Puginier C."/>
            <person name="Libourel C."/>
            <person name="Otte J."/>
            <person name="Skaloud P."/>
            <person name="Haon M."/>
            <person name="Grisel S."/>
            <person name="Petersen M."/>
            <person name="Berrin J.G."/>
            <person name="Delaux P.M."/>
            <person name="Dal Grande F."/>
            <person name="Keller J."/>
        </authorList>
    </citation>
    <scope>NUCLEOTIDE SEQUENCE [LARGE SCALE GENOMIC DNA]</scope>
    <source>
        <strain evidence="13 14">SAG 245.80</strain>
    </source>
</reference>
<evidence type="ECO:0000256" key="2">
    <source>
        <dbReference type="ARBA" id="ARBA00005194"/>
    </source>
</evidence>
<evidence type="ECO:0000256" key="4">
    <source>
        <dbReference type="ARBA" id="ARBA00012307"/>
    </source>
</evidence>
<dbReference type="AlphaFoldDB" id="A0AAW1QWQ8"/>
<gene>
    <name evidence="13" type="ORF">WJX81_007223</name>
</gene>
<dbReference type="InterPro" id="IPR013747">
    <property type="entry name" value="ACP_syn_III_C"/>
</dbReference>
<feature type="region of interest" description="Disordered" evidence="10">
    <location>
        <begin position="37"/>
        <end position="58"/>
    </location>
</feature>
<feature type="transmembrane region" description="Helical" evidence="11">
    <location>
        <begin position="350"/>
        <end position="373"/>
    </location>
</feature>
<evidence type="ECO:0000256" key="5">
    <source>
        <dbReference type="ARBA" id="ARBA00022679"/>
    </source>
</evidence>
<dbReference type="PANTHER" id="PTHR31561">
    <property type="entry name" value="3-KETOACYL-COA SYNTHASE"/>
    <property type="match status" value="1"/>
</dbReference>
<dbReference type="EMBL" id="JALJOU010000069">
    <property type="protein sequence ID" value="KAK9825925.1"/>
    <property type="molecule type" value="Genomic_DNA"/>
</dbReference>
<name>A0AAW1QWQ8_9CHLO</name>
<comment type="catalytic activity">
    <reaction evidence="9">
        <text>a very-long-chain acyl-CoA + malonyl-CoA + H(+) = a very-long-chain 3-oxoacyl-CoA + CO2 + CoA</text>
        <dbReference type="Rhea" id="RHEA:32727"/>
        <dbReference type="ChEBI" id="CHEBI:15378"/>
        <dbReference type="ChEBI" id="CHEBI:16526"/>
        <dbReference type="ChEBI" id="CHEBI:57287"/>
        <dbReference type="ChEBI" id="CHEBI:57384"/>
        <dbReference type="ChEBI" id="CHEBI:90725"/>
        <dbReference type="ChEBI" id="CHEBI:90736"/>
        <dbReference type="EC" id="2.3.1.199"/>
    </reaction>
</comment>
<feature type="region of interest" description="Disordered" evidence="10">
    <location>
        <begin position="232"/>
        <end position="258"/>
    </location>
</feature>
<protein>
    <recommendedName>
        <fullName evidence="4">very-long-chain 3-oxoacyl-CoA synthase</fullName>
        <ecNumber evidence="4">2.3.1.199</ecNumber>
    </recommendedName>
</protein>
<evidence type="ECO:0000256" key="10">
    <source>
        <dbReference type="SAM" id="MobiDB-lite"/>
    </source>
</evidence>
<dbReference type="Gene3D" id="3.40.47.10">
    <property type="match status" value="1"/>
</dbReference>
<keyword evidence="7 11" id="KW-1133">Transmembrane helix</keyword>
<keyword evidence="8 11" id="KW-0472">Membrane</keyword>
<dbReference type="InterPro" id="IPR016039">
    <property type="entry name" value="Thiolase-like"/>
</dbReference>
<dbReference type="FunFam" id="3.40.47.10:FF:000028">
    <property type="entry name" value="3-ketoacyl-CoA synthase"/>
    <property type="match status" value="1"/>
</dbReference>
<dbReference type="GO" id="GO:0009922">
    <property type="term" value="F:fatty acid elongase activity"/>
    <property type="evidence" value="ECO:0007669"/>
    <property type="project" value="UniProtKB-EC"/>
</dbReference>
<dbReference type="Pfam" id="PF08541">
    <property type="entry name" value="ACP_syn_III_C"/>
    <property type="match status" value="1"/>
</dbReference>
<keyword evidence="6 11" id="KW-0812">Transmembrane</keyword>
<evidence type="ECO:0000256" key="11">
    <source>
        <dbReference type="SAM" id="Phobius"/>
    </source>
</evidence>
<comment type="pathway">
    <text evidence="2">Lipid metabolism; fatty acid biosynthesis.</text>
</comment>
<dbReference type="SUPFAM" id="SSF53901">
    <property type="entry name" value="Thiolase-like"/>
    <property type="match status" value="2"/>
</dbReference>
<evidence type="ECO:0000256" key="3">
    <source>
        <dbReference type="ARBA" id="ARBA00005531"/>
    </source>
</evidence>
<organism evidence="13 14">
    <name type="scientific">Elliptochloris bilobata</name>
    <dbReference type="NCBI Taxonomy" id="381761"/>
    <lineage>
        <taxon>Eukaryota</taxon>
        <taxon>Viridiplantae</taxon>
        <taxon>Chlorophyta</taxon>
        <taxon>core chlorophytes</taxon>
        <taxon>Trebouxiophyceae</taxon>
        <taxon>Trebouxiophyceae incertae sedis</taxon>
        <taxon>Elliptochloris clade</taxon>
        <taxon>Elliptochloris</taxon>
    </lineage>
</organism>
<comment type="subcellular location">
    <subcellularLocation>
        <location evidence="1">Membrane</location>
    </subcellularLocation>
</comment>
<dbReference type="InterPro" id="IPR013601">
    <property type="entry name" value="FAE1_typ3_polyketide_synth"/>
</dbReference>
<evidence type="ECO:0000313" key="14">
    <source>
        <dbReference type="Proteomes" id="UP001445335"/>
    </source>
</evidence>
<evidence type="ECO:0000256" key="7">
    <source>
        <dbReference type="ARBA" id="ARBA00022989"/>
    </source>
</evidence>
<dbReference type="CDD" id="cd00831">
    <property type="entry name" value="CHS_like"/>
    <property type="match status" value="1"/>
</dbReference>
<evidence type="ECO:0000259" key="12">
    <source>
        <dbReference type="PROSITE" id="PS51382"/>
    </source>
</evidence>
<evidence type="ECO:0000256" key="8">
    <source>
        <dbReference type="ARBA" id="ARBA00023136"/>
    </source>
</evidence>
<evidence type="ECO:0000256" key="1">
    <source>
        <dbReference type="ARBA" id="ARBA00004370"/>
    </source>
</evidence>
<dbReference type="Pfam" id="PF08392">
    <property type="entry name" value="FAE1_CUT1_RppA"/>
    <property type="match status" value="1"/>
</dbReference>
<evidence type="ECO:0000313" key="13">
    <source>
        <dbReference type="EMBL" id="KAK9825925.1"/>
    </source>
</evidence>
<keyword evidence="5" id="KW-0808">Transferase</keyword>
<sequence length="770" mass="83710">MKFGGLLRTSAADVPELQALYSCYKVLKKRLKQLPERGQAGAPGNAAPPGGSGSDTAERQAAFVQTLNEDVATFNDLFMEREEEHVIRLRSLEDAAADARSAEQVVAAYKHFVDFHGELLLLLHWSLLAYTGLVKILKKHLKRTGLPVRAPQLDNLLSQPFCSVELMTELVRKAELNTERLAAQLAAKGAGETAALSACSPACSMAVNDLIKAVRSSAYGLAGAVSSSGGPADVAGATQGPGHAHAQTSAEHGSTGVGAADGTILTSSPAAAADGARPGARAAACAPQAACDFTRDIALNYVKRGYHLLCRHAVTLLLMPVAATVLLELGNMVKTGELSKLWEVACQTNLQFNLVVFMACSLLLTMVALTYLFSRSKPVYLVNFHCYRPPDRMKMTLVEFVELSKASGAFTEKSLDFQQKIIDRSGLGDETYLPDAVQAKPPQISMQAAREEAELVMFTSIKEVLDSCGLSPRQVDILIVNCSLFNPTPSLSAMIVNHFKMHSNVVSYNLSGMGCSAGVISISLARELLQVYPNSTALVISTENITQNWYFGNDRSMLIPNCLFRVGGAAILLSNKRSDRRRAKYELSHVVRTHMGASDNSYGCVYQKEDPDSVTGVYLSKDLMVIAGHALKANITTLGPLVLPVSEQLLFFISLVMRKVMKRRVKPYVPDFKLAFEHVCIHTGGRGVIEEIEKQLALTPDLMQPSKDTLHRFGNTSSSSIWYVLANIESGKGVRRGDRVWQIAFGSGFKCNSAIWRALRTVKDEHSCWH</sequence>
<dbReference type="Proteomes" id="UP001445335">
    <property type="component" value="Unassembled WGS sequence"/>
</dbReference>
<dbReference type="PROSITE" id="PS51382">
    <property type="entry name" value="SPX"/>
    <property type="match status" value="1"/>
</dbReference>
<evidence type="ECO:0000256" key="6">
    <source>
        <dbReference type="ARBA" id="ARBA00022692"/>
    </source>
</evidence>
<evidence type="ECO:0000256" key="9">
    <source>
        <dbReference type="ARBA" id="ARBA00047375"/>
    </source>
</evidence>
<keyword evidence="14" id="KW-1185">Reference proteome</keyword>
<accession>A0AAW1QWQ8</accession>
<dbReference type="InterPro" id="IPR012392">
    <property type="entry name" value="3-ktacl-CoA_syn"/>
</dbReference>
<dbReference type="GO" id="GO:0006633">
    <property type="term" value="P:fatty acid biosynthetic process"/>
    <property type="evidence" value="ECO:0007669"/>
    <property type="project" value="InterPro"/>
</dbReference>
<feature type="domain" description="SPX" evidence="12">
    <location>
        <begin position="1"/>
        <end position="154"/>
    </location>
</feature>
<proteinExistence type="inferred from homology"/>
<dbReference type="EC" id="2.3.1.199" evidence="4"/>
<dbReference type="GO" id="GO:0016020">
    <property type="term" value="C:membrane"/>
    <property type="evidence" value="ECO:0007669"/>
    <property type="project" value="UniProtKB-SubCell"/>
</dbReference>
<comment type="caution">
    <text evidence="13">The sequence shown here is derived from an EMBL/GenBank/DDBJ whole genome shotgun (WGS) entry which is preliminary data.</text>
</comment>
<comment type="similarity">
    <text evidence="3">Belongs to the thiolase-like superfamily. Chalcone/stilbene synthases family.</text>
</comment>
<dbReference type="InterPro" id="IPR004331">
    <property type="entry name" value="SPX_dom"/>
</dbReference>